<sequence length="633" mass="68305">MTMSIDYVRWIGIAAWTSGLAIPRNCQALAVVPGDSPGRILIQSAGGRATTFEDIEREYTHIQWLLAGAPSDESVLDYVYHQQLCLTHYELLDHDFAILDVSDSACGSKNYSFRQSSAADRRPDYSPKEALAAAQRLSNSAIGSALSEHIPAWNLAESLGLLALAVREYFTGAVVRELTRKYVKDLRSDSLNTQEVLGCGRLAYSVAFKVNDDSATTTRVITLHVQEDDPLFTESVLRHIVDRAQAFASACGSGVHCESVFHNIIFHQAFPSTVHEPDAEETPIILYRIPLSTDLLPVQSLTQVLGDSTARTADDALREPAQRTSLSIRRLPDSGIIRVRSFIPGTSIVDRAIHRGSYLASSELVSKLQQEKALADPDCLAAAVTPTLIWESLSTWGLASGSTASSVCSVLGVRANCISAVESSIHQPLLTVEVDAQAPLGTVAHDVCDVLGDLGIDSFTDFPIELLWFDPPKEAGVSTSSPNAAPPQTTSLELPVLWPRALGARSIAATNQALALAAVRRALRHCCTKGLSWIGVAHARKTSASGRHLIRVAVAFESEYTDRVAVNQELSFAVNEVFAGNSIGPHVTCEVIDANQITDVSTWVTAAGYHPVTGFLPAYIQLEHLNAGYVPSS</sequence>
<keyword evidence="2" id="KW-1185">Reference proteome</keyword>
<dbReference type="Proteomes" id="UP001146469">
    <property type="component" value="Unassembled WGS sequence"/>
</dbReference>
<comment type="caution">
    <text evidence="1">The sequence shown here is derived from an EMBL/GenBank/DDBJ whole genome shotgun (WGS) entry which is preliminary data.</text>
</comment>
<dbReference type="AlphaFoldDB" id="A0A9X3LLN1"/>
<gene>
    <name evidence="1" type="ORF">L8V00_08405</name>
</gene>
<dbReference type="EMBL" id="JAKMUT010000007">
    <property type="protein sequence ID" value="MCZ9290220.1"/>
    <property type="molecule type" value="Genomic_DNA"/>
</dbReference>
<name>A0A9X3LLN1_9CORY</name>
<reference evidence="1" key="1">
    <citation type="submission" date="2022-02" db="EMBL/GenBank/DDBJ databases">
        <title>Corynebacterium sp. from urogenital microbiome.</title>
        <authorList>
            <person name="Cappelli E.A."/>
            <person name="Ribeiro T.G."/>
            <person name="Peixe L."/>
        </authorList>
    </citation>
    <scope>NUCLEOTIDE SEQUENCE</scope>
    <source>
        <strain evidence="1">C8Ua_174</strain>
    </source>
</reference>
<protein>
    <submittedName>
        <fullName evidence="1">Uncharacterized protein</fullName>
    </submittedName>
</protein>
<organism evidence="1 2">
    <name type="scientific">Corynebacterium evansiae</name>
    <dbReference type="NCBI Taxonomy" id="2913499"/>
    <lineage>
        <taxon>Bacteria</taxon>
        <taxon>Bacillati</taxon>
        <taxon>Actinomycetota</taxon>
        <taxon>Actinomycetes</taxon>
        <taxon>Mycobacteriales</taxon>
        <taxon>Corynebacteriaceae</taxon>
        <taxon>Corynebacterium</taxon>
    </lineage>
</organism>
<dbReference type="RefSeq" id="WP_269944741.1">
    <property type="nucleotide sequence ID" value="NZ_JAKMUT010000007.1"/>
</dbReference>
<proteinExistence type="predicted"/>
<accession>A0A9X3LLN1</accession>
<evidence type="ECO:0000313" key="2">
    <source>
        <dbReference type="Proteomes" id="UP001146469"/>
    </source>
</evidence>
<evidence type="ECO:0000313" key="1">
    <source>
        <dbReference type="EMBL" id="MCZ9290220.1"/>
    </source>
</evidence>